<dbReference type="InterPro" id="IPR016195">
    <property type="entry name" value="Pol/histidinol_Pase-like"/>
</dbReference>
<evidence type="ECO:0000313" key="1">
    <source>
        <dbReference type="EMBL" id="EKE26592.1"/>
    </source>
</evidence>
<dbReference type="SUPFAM" id="SSF89550">
    <property type="entry name" value="PHP domain-like"/>
    <property type="match status" value="1"/>
</dbReference>
<evidence type="ECO:0008006" key="2">
    <source>
        <dbReference type="Google" id="ProtNLM"/>
    </source>
</evidence>
<name>K2FXJ4_9BACT</name>
<reference evidence="1" key="1">
    <citation type="journal article" date="2012" name="Science">
        <title>Fermentation, hydrogen, and sulfur metabolism in multiple uncultivated bacterial phyla.</title>
        <authorList>
            <person name="Wrighton K.C."/>
            <person name="Thomas B.C."/>
            <person name="Sharon I."/>
            <person name="Miller C.S."/>
            <person name="Castelle C.J."/>
            <person name="VerBerkmoes N.C."/>
            <person name="Wilkins M.J."/>
            <person name="Hettich R.L."/>
            <person name="Lipton M.S."/>
            <person name="Williams K.H."/>
            <person name="Long P.E."/>
            <person name="Banfield J.F."/>
        </authorList>
    </citation>
    <scope>NUCLEOTIDE SEQUENCE [LARGE SCALE GENOMIC DNA]</scope>
</reference>
<dbReference type="AlphaFoldDB" id="K2FXJ4"/>
<accession>K2FXJ4</accession>
<protein>
    <recommendedName>
        <fullName evidence="2">Histidinol-phosphatase</fullName>
    </recommendedName>
</protein>
<feature type="non-terminal residue" evidence="1">
    <location>
        <position position="1"/>
    </location>
</feature>
<dbReference type="Gene3D" id="3.20.20.140">
    <property type="entry name" value="Metal-dependent hydrolases"/>
    <property type="match status" value="1"/>
</dbReference>
<sequence length="90" mass="10998">NFLWHPCMKVWWDNLDIEKLVSLANEYEIPMEFNCSNFVNWKTDLVKLDVLLKKANRIYINSDAHTLSELRDNRNIWFEFLKKNYPDLFE</sequence>
<comment type="caution">
    <text evidence="1">The sequence shown here is derived from an EMBL/GenBank/DDBJ whole genome shotgun (WGS) entry which is preliminary data.</text>
</comment>
<dbReference type="EMBL" id="AMFJ01000751">
    <property type="protein sequence ID" value="EKE26592.1"/>
    <property type="molecule type" value="Genomic_DNA"/>
</dbReference>
<organism evidence="1">
    <name type="scientific">uncultured bacterium</name>
    <name type="common">gcode 4</name>
    <dbReference type="NCBI Taxonomy" id="1234023"/>
    <lineage>
        <taxon>Bacteria</taxon>
        <taxon>environmental samples</taxon>
    </lineage>
</organism>
<proteinExistence type="predicted"/>
<gene>
    <name evidence="1" type="ORF">ACD_4C00235G0001</name>
</gene>